<accession>A0AAU9Y405</accession>
<organism evidence="1 2">
    <name type="scientific">Pocillopora meandrina</name>
    <dbReference type="NCBI Taxonomy" id="46732"/>
    <lineage>
        <taxon>Eukaryota</taxon>
        <taxon>Metazoa</taxon>
        <taxon>Cnidaria</taxon>
        <taxon>Anthozoa</taxon>
        <taxon>Hexacorallia</taxon>
        <taxon>Scleractinia</taxon>
        <taxon>Astrocoeniina</taxon>
        <taxon>Pocilloporidae</taxon>
        <taxon>Pocillopora</taxon>
    </lineage>
</organism>
<proteinExistence type="predicted"/>
<protein>
    <submittedName>
        <fullName evidence="1">Uncharacterized protein</fullName>
    </submittedName>
</protein>
<keyword evidence="2" id="KW-1185">Reference proteome</keyword>
<evidence type="ECO:0000313" key="1">
    <source>
        <dbReference type="EMBL" id="CAH3165372.1"/>
    </source>
</evidence>
<dbReference type="EMBL" id="CALNXJ010000116">
    <property type="protein sequence ID" value="CAH3165372.1"/>
    <property type="molecule type" value="Genomic_DNA"/>
</dbReference>
<comment type="caution">
    <text evidence="1">The sequence shown here is derived from an EMBL/GenBank/DDBJ whole genome shotgun (WGS) entry which is preliminary data.</text>
</comment>
<name>A0AAU9Y405_9CNID</name>
<sequence>MKARRSRRLRGLEPEVFPRFNERQRSTRIFSRRRHKRAIEALSDARDHVLLQERIGQIVDRCVDVPVTDFMNLIGYILVEARRRRFSRVNILINVATCLEFDLDDGLRLRQFVENVLPNDLIFACSLYFDFRPRGLLRGVCRFEDICVIRFR</sequence>
<evidence type="ECO:0000313" key="2">
    <source>
        <dbReference type="Proteomes" id="UP001159428"/>
    </source>
</evidence>
<dbReference type="AlphaFoldDB" id="A0AAU9Y405"/>
<reference evidence="1 2" key="1">
    <citation type="submission" date="2022-05" db="EMBL/GenBank/DDBJ databases">
        <authorList>
            <consortium name="Genoscope - CEA"/>
            <person name="William W."/>
        </authorList>
    </citation>
    <scope>NUCLEOTIDE SEQUENCE [LARGE SCALE GENOMIC DNA]</scope>
</reference>
<gene>
    <name evidence="1" type="ORF">PMEA_00003461</name>
</gene>
<dbReference type="Proteomes" id="UP001159428">
    <property type="component" value="Unassembled WGS sequence"/>
</dbReference>